<name>J3LHU2_ORYBR</name>
<evidence type="ECO:0000313" key="2">
    <source>
        <dbReference type="EnsemblPlants" id="OB02G42090.1"/>
    </source>
</evidence>
<reference evidence="2" key="1">
    <citation type="submission" date="2013-04" db="UniProtKB">
        <authorList>
            <consortium name="EnsemblPlants"/>
        </authorList>
    </citation>
    <scope>IDENTIFICATION</scope>
</reference>
<keyword evidence="3" id="KW-1185">Reference proteome</keyword>
<dbReference type="Gramene" id="OB02G42090.1">
    <property type="protein sequence ID" value="OB02G42090.1"/>
    <property type="gene ID" value="OB02G42090"/>
</dbReference>
<evidence type="ECO:0000313" key="3">
    <source>
        <dbReference type="Proteomes" id="UP000006038"/>
    </source>
</evidence>
<proteinExistence type="predicted"/>
<evidence type="ECO:0000256" key="1">
    <source>
        <dbReference type="SAM" id="MobiDB-lite"/>
    </source>
</evidence>
<dbReference type="AlphaFoldDB" id="J3LHU2"/>
<protein>
    <submittedName>
        <fullName evidence="2">Uncharacterized protein</fullName>
    </submittedName>
</protein>
<feature type="compositionally biased region" description="Polar residues" evidence="1">
    <location>
        <begin position="47"/>
        <end position="60"/>
    </location>
</feature>
<dbReference type="HOGENOM" id="CLU_2835234_0_0_1"/>
<dbReference type="Proteomes" id="UP000006038">
    <property type="component" value="Unassembled WGS sequence"/>
</dbReference>
<accession>J3LHU2</accession>
<organism evidence="2">
    <name type="scientific">Oryza brachyantha</name>
    <name type="common">malo sina</name>
    <dbReference type="NCBI Taxonomy" id="4533"/>
    <lineage>
        <taxon>Eukaryota</taxon>
        <taxon>Viridiplantae</taxon>
        <taxon>Streptophyta</taxon>
        <taxon>Embryophyta</taxon>
        <taxon>Tracheophyta</taxon>
        <taxon>Spermatophyta</taxon>
        <taxon>Magnoliopsida</taxon>
        <taxon>Liliopsida</taxon>
        <taxon>Poales</taxon>
        <taxon>Poaceae</taxon>
        <taxon>BOP clade</taxon>
        <taxon>Oryzoideae</taxon>
        <taxon>Oryzeae</taxon>
        <taxon>Oryzinae</taxon>
        <taxon>Oryza</taxon>
    </lineage>
</organism>
<dbReference type="EnsemblPlants" id="OB02G42090.1">
    <property type="protein sequence ID" value="OB02G42090.1"/>
    <property type="gene ID" value="OB02G42090"/>
</dbReference>
<feature type="region of interest" description="Disordered" evidence="1">
    <location>
        <begin position="43"/>
        <end position="66"/>
    </location>
</feature>
<sequence length="66" mass="7035">MRQREVLSTGPLHCCALVVGIHHPRPSSPSLSLTNSRCGATAPGFDNHTSLQTVRPSPSTKVGERT</sequence>